<proteinExistence type="predicted"/>
<reference evidence="1" key="1">
    <citation type="submission" date="2019-08" db="EMBL/GenBank/DDBJ databases">
        <authorList>
            <person name="Kucharzyk K."/>
            <person name="Murdoch R.W."/>
            <person name="Higgins S."/>
            <person name="Loffler F."/>
        </authorList>
    </citation>
    <scope>NUCLEOTIDE SEQUENCE</scope>
</reference>
<organism evidence="1">
    <name type="scientific">bioreactor metagenome</name>
    <dbReference type="NCBI Taxonomy" id="1076179"/>
    <lineage>
        <taxon>unclassified sequences</taxon>
        <taxon>metagenomes</taxon>
        <taxon>ecological metagenomes</taxon>
    </lineage>
</organism>
<name>A0A644W4P1_9ZZZZ</name>
<dbReference type="EMBL" id="VSSQ01000568">
    <property type="protein sequence ID" value="MPL97662.1"/>
    <property type="molecule type" value="Genomic_DNA"/>
</dbReference>
<protein>
    <submittedName>
        <fullName evidence="1">Uncharacterized protein</fullName>
    </submittedName>
</protein>
<sequence length="66" mass="7341">MLSSAYRSESQSTPFEVKSTGYTILVNSKPVDFNVYNIHNSQYCQIEDLARVGLISIDGSKTVKLP</sequence>
<evidence type="ECO:0000313" key="1">
    <source>
        <dbReference type="EMBL" id="MPL97662.1"/>
    </source>
</evidence>
<accession>A0A644W4P1</accession>
<comment type="caution">
    <text evidence="1">The sequence shown here is derived from an EMBL/GenBank/DDBJ whole genome shotgun (WGS) entry which is preliminary data.</text>
</comment>
<gene>
    <name evidence="1" type="ORF">SDC9_43854</name>
</gene>
<dbReference type="AlphaFoldDB" id="A0A644W4P1"/>